<protein>
    <submittedName>
        <fullName evidence="2">Uncharacterized protein</fullName>
    </submittedName>
</protein>
<evidence type="ECO:0000313" key="2">
    <source>
        <dbReference type="EMBL" id="SHM70197.1"/>
    </source>
</evidence>
<organism evidence="2 3">
    <name type="scientific">Ruminococcus flavefaciens</name>
    <dbReference type="NCBI Taxonomy" id="1265"/>
    <lineage>
        <taxon>Bacteria</taxon>
        <taxon>Bacillati</taxon>
        <taxon>Bacillota</taxon>
        <taxon>Clostridia</taxon>
        <taxon>Eubacteriales</taxon>
        <taxon>Oscillospiraceae</taxon>
        <taxon>Ruminococcus</taxon>
    </lineage>
</organism>
<dbReference type="OrthoDB" id="1821744at2"/>
<feature type="compositionally biased region" description="Basic and acidic residues" evidence="1">
    <location>
        <begin position="787"/>
        <end position="815"/>
    </location>
</feature>
<feature type="compositionally biased region" description="Basic and acidic residues" evidence="1">
    <location>
        <begin position="101"/>
        <end position="134"/>
    </location>
</feature>
<feature type="compositionally biased region" description="Polar residues" evidence="1">
    <location>
        <begin position="765"/>
        <end position="783"/>
    </location>
</feature>
<feature type="region of interest" description="Disordered" evidence="1">
    <location>
        <begin position="147"/>
        <end position="169"/>
    </location>
</feature>
<evidence type="ECO:0000313" key="3">
    <source>
        <dbReference type="Proteomes" id="UP000184394"/>
    </source>
</evidence>
<dbReference type="RefSeq" id="WP_072951509.1">
    <property type="nucleotide sequence ID" value="NZ_FRCT01000010.1"/>
</dbReference>
<dbReference type="EMBL" id="FRCT01000010">
    <property type="protein sequence ID" value="SHM70197.1"/>
    <property type="molecule type" value="Genomic_DNA"/>
</dbReference>
<dbReference type="Proteomes" id="UP000184394">
    <property type="component" value="Unassembled WGS sequence"/>
</dbReference>
<name>A0A1M7KX63_RUMFL</name>
<dbReference type="AlphaFoldDB" id="A0A1M7KX63"/>
<feature type="region of interest" description="Disordered" evidence="1">
    <location>
        <begin position="96"/>
        <end position="134"/>
    </location>
</feature>
<proteinExistence type="predicted"/>
<feature type="compositionally biased region" description="Low complexity" evidence="1">
    <location>
        <begin position="602"/>
        <end position="663"/>
    </location>
</feature>
<feature type="region of interest" description="Disordered" evidence="1">
    <location>
        <begin position="737"/>
        <end position="815"/>
    </location>
</feature>
<reference evidence="2 3" key="1">
    <citation type="submission" date="2016-11" db="EMBL/GenBank/DDBJ databases">
        <authorList>
            <person name="Jaros S."/>
            <person name="Januszkiewicz K."/>
            <person name="Wedrychowicz H."/>
        </authorList>
    </citation>
    <scope>NUCLEOTIDE SEQUENCE [LARGE SCALE GENOMIC DNA]</scope>
    <source>
        <strain evidence="2 3">Y1</strain>
    </source>
</reference>
<feature type="compositionally biased region" description="Polar residues" evidence="1">
    <location>
        <begin position="672"/>
        <end position="681"/>
    </location>
</feature>
<evidence type="ECO:0000256" key="1">
    <source>
        <dbReference type="SAM" id="MobiDB-lite"/>
    </source>
</evidence>
<feature type="compositionally biased region" description="Low complexity" evidence="1">
    <location>
        <begin position="743"/>
        <end position="753"/>
    </location>
</feature>
<accession>A0A1M7KX63</accession>
<sequence length="815" mass="88318">MDITLVTSSYDKVVHGTDNDKKTGCGINLLKPENVTRFHRTSRMTDLKEITCEKCKASLAKKLIKADKKEMALLLKEEKKREKLGYGDEGIVPLGNTTARITKDPDARRKEEEARQKAAAEARAAAEAKRKAEEEAAQEAIEYYNTPAQNNAQPEDKAPAGNIPGTGIPMDESLAQFAINVPHEEENAPAAAAAEEDDFLAQFAIQKPDAEAAPVQDNTVAPEDDFLAQFAIPAPQNSTLPGGEPAPVNYGTEPEEMDGLDFNYNQQPVQPAPVYSQPEQPMQGQGEEDIMQMFSIDNNNAQEPVYGQPPYGQPVYEQPVYGGDQPVYYTEDGQIVQPYIDPAQQYIQPDAQYIQPDMVYPAESLQGAEYYNADQMYGYDETIQQGVPVSAPVYPQYDENMPKEMEELDIPAIDDISAPIPEAIPSAENIGAPAFDEISTVGNAPVIDDISMVQETAAPGAVPTVEDIAVPAFDEIPAAGHAAAPIIDDISAAEDLTAPMLDDMPVLGDAGGSVIEDISSQTFNEPLMAEEEYDNIMSDYNYVAPGAGANTNEAEQPKQQAQQPQIIKVPQLAGYDANNQPVYKYVQMKLVGRDQNGQPVYVPVGAPQAGQAQRPAAPAQQTAAQAQRAAAAPVQQGVQAQRPVAPVQQGVQRPVAPVQQAPVKSPVPRKPVQQSGIPSANISKIAVNPHSKSTSQAFINAIASSKDYADKNLIETQGLKANSPVLTSVEDVLSTMGDESAKRQMQAKAQAQQNVPVFDEYKAPQKNSYRGSSAPRQQSSSMNDARYMTKAELKAKKKQDKIDAKFKKEMSKRGF</sequence>
<feature type="region of interest" description="Disordered" evidence="1">
    <location>
        <begin position="601"/>
        <end position="681"/>
    </location>
</feature>
<gene>
    <name evidence="2" type="ORF">SAMN04487860_110103</name>
</gene>